<evidence type="ECO:0000256" key="7">
    <source>
        <dbReference type="ARBA" id="ARBA00023316"/>
    </source>
</evidence>
<dbReference type="GO" id="GO:0012505">
    <property type="term" value="C:endomembrane system"/>
    <property type="evidence" value="ECO:0007669"/>
    <property type="project" value="UniProtKB-SubCell"/>
</dbReference>
<reference evidence="9 10" key="1">
    <citation type="journal article" date="2021" name="Plant Biotechnol. J.">
        <title>Multi-omics assisted identification of the key and species-specific regulatory components of drought-tolerant mechanisms in Gossypium stocksii.</title>
        <authorList>
            <person name="Yu D."/>
            <person name="Ke L."/>
            <person name="Zhang D."/>
            <person name="Wu Y."/>
            <person name="Sun Y."/>
            <person name="Mei J."/>
            <person name="Sun J."/>
            <person name="Sun Y."/>
        </authorList>
    </citation>
    <scope>NUCLEOTIDE SEQUENCE [LARGE SCALE GENOMIC DNA]</scope>
    <source>
        <strain evidence="10">cv. E1</strain>
        <tissue evidence="9">Leaf</tissue>
    </source>
</reference>
<protein>
    <submittedName>
        <fullName evidence="9">Uncharacterized protein</fullName>
    </submittedName>
</protein>
<dbReference type="EMBL" id="JAIQCV010000003">
    <property type="protein sequence ID" value="KAH1113649.1"/>
    <property type="molecule type" value="Genomic_DNA"/>
</dbReference>
<keyword evidence="7" id="KW-0961">Cell wall biogenesis/degradation</keyword>
<dbReference type="InterPro" id="IPR005150">
    <property type="entry name" value="Cellulose_synth"/>
</dbReference>
<evidence type="ECO:0000313" key="9">
    <source>
        <dbReference type="EMBL" id="KAH1113649.1"/>
    </source>
</evidence>
<gene>
    <name evidence="9" type="ORF">J1N35_007027</name>
</gene>
<name>A0A9D3W591_9ROSI</name>
<evidence type="ECO:0000256" key="2">
    <source>
        <dbReference type="ARBA" id="ARBA00022676"/>
    </source>
</evidence>
<comment type="caution">
    <text evidence="9">The sequence shown here is derived from an EMBL/GenBank/DDBJ whole genome shotgun (WGS) entry which is preliminary data.</text>
</comment>
<keyword evidence="10" id="KW-1185">Reference proteome</keyword>
<dbReference type="GO" id="GO:0030244">
    <property type="term" value="P:cellulose biosynthetic process"/>
    <property type="evidence" value="ECO:0007669"/>
    <property type="project" value="InterPro"/>
</dbReference>
<accession>A0A9D3W591</accession>
<evidence type="ECO:0000256" key="4">
    <source>
        <dbReference type="ARBA" id="ARBA00022692"/>
    </source>
</evidence>
<dbReference type="GO" id="GO:0016760">
    <property type="term" value="F:cellulose synthase (UDP-forming) activity"/>
    <property type="evidence" value="ECO:0007669"/>
    <property type="project" value="InterPro"/>
</dbReference>
<evidence type="ECO:0000256" key="6">
    <source>
        <dbReference type="ARBA" id="ARBA00023136"/>
    </source>
</evidence>
<keyword evidence="6 8" id="KW-0472">Membrane</keyword>
<dbReference type="PANTHER" id="PTHR13301">
    <property type="entry name" value="X-BOX TRANSCRIPTION FACTOR-RELATED"/>
    <property type="match status" value="1"/>
</dbReference>
<dbReference type="GO" id="GO:0016020">
    <property type="term" value="C:membrane"/>
    <property type="evidence" value="ECO:0007669"/>
    <property type="project" value="InterPro"/>
</dbReference>
<keyword evidence="4 8" id="KW-0812">Transmembrane</keyword>
<evidence type="ECO:0000256" key="8">
    <source>
        <dbReference type="SAM" id="Phobius"/>
    </source>
</evidence>
<comment type="subcellular location">
    <subcellularLocation>
        <location evidence="1">Endomembrane system</location>
    </subcellularLocation>
</comment>
<evidence type="ECO:0000256" key="1">
    <source>
        <dbReference type="ARBA" id="ARBA00004308"/>
    </source>
</evidence>
<dbReference type="AlphaFoldDB" id="A0A9D3W591"/>
<evidence type="ECO:0000256" key="3">
    <source>
        <dbReference type="ARBA" id="ARBA00022679"/>
    </source>
</evidence>
<dbReference type="GO" id="GO:0071555">
    <property type="term" value="P:cell wall organization"/>
    <property type="evidence" value="ECO:0007669"/>
    <property type="project" value="UniProtKB-KW"/>
</dbReference>
<feature type="transmembrane region" description="Helical" evidence="8">
    <location>
        <begin position="116"/>
        <end position="149"/>
    </location>
</feature>
<dbReference type="Proteomes" id="UP000828251">
    <property type="component" value="Unassembled WGS sequence"/>
</dbReference>
<dbReference type="Pfam" id="PF03552">
    <property type="entry name" value="Cellulose_synt"/>
    <property type="match status" value="1"/>
</dbReference>
<keyword evidence="5 8" id="KW-1133">Transmembrane helix</keyword>
<keyword evidence="2" id="KW-0328">Glycosyltransferase</keyword>
<keyword evidence="3" id="KW-0808">Transferase</keyword>
<evidence type="ECO:0000313" key="10">
    <source>
        <dbReference type="Proteomes" id="UP000828251"/>
    </source>
</evidence>
<dbReference type="OrthoDB" id="1738767at2759"/>
<sequence>MEVALRLGSEKPSMLSVVAMKIEPSGEKRLAFKGFGSVNLEDHLQEVLRWALGSIEIFLSRHCPIWYGYGGGLKLLERIAYINVVVYLWTSIRLFAYCTLPAVCLFNTGITSSTSIFPLLLLLLLLLILCFFLFFFFFFSPKMVLVLLLKSRKPAS</sequence>
<organism evidence="9 10">
    <name type="scientific">Gossypium stocksii</name>
    <dbReference type="NCBI Taxonomy" id="47602"/>
    <lineage>
        <taxon>Eukaryota</taxon>
        <taxon>Viridiplantae</taxon>
        <taxon>Streptophyta</taxon>
        <taxon>Embryophyta</taxon>
        <taxon>Tracheophyta</taxon>
        <taxon>Spermatophyta</taxon>
        <taxon>Magnoliopsida</taxon>
        <taxon>eudicotyledons</taxon>
        <taxon>Gunneridae</taxon>
        <taxon>Pentapetalae</taxon>
        <taxon>rosids</taxon>
        <taxon>malvids</taxon>
        <taxon>Malvales</taxon>
        <taxon>Malvaceae</taxon>
        <taxon>Malvoideae</taxon>
        <taxon>Gossypium</taxon>
    </lineage>
</organism>
<proteinExistence type="predicted"/>
<feature type="transmembrane region" description="Helical" evidence="8">
    <location>
        <begin position="84"/>
        <end position="110"/>
    </location>
</feature>
<evidence type="ECO:0000256" key="5">
    <source>
        <dbReference type="ARBA" id="ARBA00022989"/>
    </source>
</evidence>